<gene>
    <name evidence="1" type="ORF">X975_22234</name>
</gene>
<evidence type="ECO:0000313" key="2">
    <source>
        <dbReference type="Proteomes" id="UP000054359"/>
    </source>
</evidence>
<proteinExistence type="predicted"/>
<keyword evidence="2" id="KW-1185">Reference proteome</keyword>
<feature type="non-terminal residue" evidence="1">
    <location>
        <position position="66"/>
    </location>
</feature>
<reference evidence="1 2" key="1">
    <citation type="submission" date="2013-11" db="EMBL/GenBank/DDBJ databases">
        <title>Genome sequencing of Stegodyphus mimosarum.</title>
        <authorList>
            <person name="Bechsgaard J."/>
        </authorList>
    </citation>
    <scope>NUCLEOTIDE SEQUENCE [LARGE SCALE GENOMIC DNA]</scope>
</reference>
<dbReference type="Proteomes" id="UP000054359">
    <property type="component" value="Unassembled WGS sequence"/>
</dbReference>
<dbReference type="OrthoDB" id="6436477at2759"/>
<organism evidence="1 2">
    <name type="scientific">Stegodyphus mimosarum</name>
    <name type="common">African social velvet spider</name>
    <dbReference type="NCBI Taxonomy" id="407821"/>
    <lineage>
        <taxon>Eukaryota</taxon>
        <taxon>Metazoa</taxon>
        <taxon>Ecdysozoa</taxon>
        <taxon>Arthropoda</taxon>
        <taxon>Chelicerata</taxon>
        <taxon>Arachnida</taxon>
        <taxon>Araneae</taxon>
        <taxon>Araneomorphae</taxon>
        <taxon>Entelegynae</taxon>
        <taxon>Eresoidea</taxon>
        <taxon>Eresidae</taxon>
        <taxon>Stegodyphus</taxon>
    </lineage>
</organism>
<name>A0A087SZY9_STEMI</name>
<dbReference type="AlphaFoldDB" id="A0A087SZY9"/>
<evidence type="ECO:0000313" key="1">
    <source>
        <dbReference type="EMBL" id="KFM58428.1"/>
    </source>
</evidence>
<dbReference type="STRING" id="407821.A0A087SZY9"/>
<dbReference type="EMBL" id="KK112740">
    <property type="protein sequence ID" value="KFM58428.1"/>
    <property type="molecule type" value="Genomic_DNA"/>
</dbReference>
<protein>
    <submittedName>
        <fullName evidence="1">Uncharacterized protein</fullName>
    </submittedName>
</protein>
<accession>A0A087SZY9</accession>
<sequence length="66" mass="7153">MEGIQKWTVPESGLYTMFVKGAGGGMGFSNRQRSFGTSLRATYDWQEGDAIYLLIGQKGIDACAVS</sequence>